<keyword evidence="4" id="KW-1185">Reference proteome</keyword>
<dbReference type="OrthoDB" id="2190933at2759"/>
<accession>A0A9P6KZ08</accession>
<keyword evidence="1" id="KW-0812">Transmembrane</keyword>
<name>A0A9P6KZ08_9MICR</name>
<dbReference type="Proteomes" id="UP000740883">
    <property type="component" value="Unassembled WGS sequence"/>
</dbReference>
<evidence type="ECO:0000256" key="1">
    <source>
        <dbReference type="SAM" id="Phobius"/>
    </source>
</evidence>
<feature type="transmembrane region" description="Helical" evidence="1">
    <location>
        <begin position="263"/>
        <end position="281"/>
    </location>
</feature>
<feature type="domain" description="Microsporidial 8TM transmembrane" evidence="2">
    <location>
        <begin position="36"/>
        <end position="283"/>
    </location>
</feature>
<evidence type="ECO:0000259" key="2">
    <source>
        <dbReference type="Pfam" id="PF17028"/>
    </source>
</evidence>
<dbReference type="AlphaFoldDB" id="A0A9P6KZ08"/>
<keyword evidence="1" id="KW-0472">Membrane</keyword>
<reference evidence="3 4" key="1">
    <citation type="journal article" date="2020" name="Genome Biol. Evol.">
        <title>Comparative genomics of strictly vertically transmitted, feminizing microsporidia endosymbionts of amphipod crustaceans.</title>
        <authorList>
            <person name="Cormier A."/>
            <person name="Chebbi M.A."/>
            <person name="Giraud I."/>
            <person name="Wattier R."/>
            <person name="Teixeira M."/>
            <person name="Gilbert C."/>
            <person name="Rigaud T."/>
            <person name="Cordaux R."/>
        </authorList>
    </citation>
    <scope>NUCLEOTIDE SEQUENCE [LARGE SCALE GENOMIC DNA]</scope>
    <source>
        <strain evidence="3 4">Ou3-Ou53</strain>
    </source>
</reference>
<dbReference type="Pfam" id="PF17028">
    <property type="entry name" value="8TM_micro"/>
    <property type="match status" value="1"/>
</dbReference>
<keyword evidence="1" id="KW-1133">Transmembrane helix</keyword>
<gene>
    <name evidence="3" type="ORF">NGRA_1584</name>
</gene>
<feature type="transmembrane region" description="Helical" evidence="1">
    <location>
        <begin position="89"/>
        <end position="110"/>
    </location>
</feature>
<dbReference type="EMBL" id="SBJO01000111">
    <property type="protein sequence ID" value="KAF9763013.1"/>
    <property type="molecule type" value="Genomic_DNA"/>
</dbReference>
<sequence>MLKINRMSVCFLLVLIRILVCLLGKDLFQNVENQRSGENIFYILTDILVAYNLNSIEYILVSMILPLDFYSLENLILSLMGTNHITDDLLYYLLCNFSIFYFPLSLQFLIDNLFISQKATSVYCRPIEYTGYFKKSLISTIISKYNLPNIFSAHNPMFVEYFEAYRLAHLPSLNITWFFFLHIFEQYSHLFYNYFYFIAVYLVKSVKKREQFEIICMFRSSSFKNWLPLVCKDESLHIYISFYVLMKYVDYLLNNEGLANPNFMNWISFLFILFFICKRFIKKISKR</sequence>
<comment type="caution">
    <text evidence="3">The sequence shown here is derived from an EMBL/GenBank/DDBJ whole genome shotgun (WGS) entry which is preliminary data.</text>
</comment>
<protein>
    <recommendedName>
        <fullName evidence="2">Microsporidial 8TM transmembrane domain-containing protein</fullName>
    </recommendedName>
</protein>
<evidence type="ECO:0000313" key="3">
    <source>
        <dbReference type="EMBL" id="KAF9763013.1"/>
    </source>
</evidence>
<dbReference type="InterPro" id="IPR031497">
    <property type="entry name" value="8TM_micro"/>
</dbReference>
<proteinExistence type="predicted"/>
<feature type="transmembrane region" description="Helical" evidence="1">
    <location>
        <begin position="6"/>
        <end position="28"/>
    </location>
</feature>
<feature type="transmembrane region" description="Helical" evidence="1">
    <location>
        <begin position="40"/>
        <end position="65"/>
    </location>
</feature>
<evidence type="ECO:0000313" key="4">
    <source>
        <dbReference type="Proteomes" id="UP000740883"/>
    </source>
</evidence>
<organism evidence="3 4">
    <name type="scientific">Nosema granulosis</name>
    <dbReference type="NCBI Taxonomy" id="83296"/>
    <lineage>
        <taxon>Eukaryota</taxon>
        <taxon>Fungi</taxon>
        <taxon>Fungi incertae sedis</taxon>
        <taxon>Microsporidia</taxon>
        <taxon>Nosematidae</taxon>
        <taxon>Nosema</taxon>
    </lineage>
</organism>